<dbReference type="VEuPathDB" id="FungiDB:RhiirA1_537610"/>
<dbReference type="PANTHER" id="PTHR37096">
    <property type="entry name" value="YALI0E33429P"/>
    <property type="match status" value="1"/>
</dbReference>
<dbReference type="InterPro" id="IPR051667">
    <property type="entry name" value="Archaeal_ATPase_domain"/>
</dbReference>
<dbReference type="Pfam" id="PF01637">
    <property type="entry name" value="ATPase_2"/>
    <property type="match status" value="1"/>
</dbReference>
<dbReference type="AlphaFoldDB" id="A0A2I1GT35"/>
<accession>A0A2I1GT35</accession>
<evidence type="ECO:0000259" key="2">
    <source>
        <dbReference type="SMART" id="SM00382"/>
    </source>
</evidence>
<name>A0A2I1GT35_9GLOM</name>
<dbReference type="SUPFAM" id="SSF52540">
    <property type="entry name" value="P-loop containing nucleoside triphosphate hydrolases"/>
    <property type="match status" value="1"/>
</dbReference>
<organism evidence="3 4">
    <name type="scientific">Rhizophagus irregularis</name>
    <dbReference type="NCBI Taxonomy" id="588596"/>
    <lineage>
        <taxon>Eukaryota</taxon>
        <taxon>Fungi</taxon>
        <taxon>Fungi incertae sedis</taxon>
        <taxon>Mucoromycota</taxon>
        <taxon>Glomeromycotina</taxon>
        <taxon>Glomeromycetes</taxon>
        <taxon>Glomerales</taxon>
        <taxon>Glomeraceae</taxon>
        <taxon>Rhizophagus</taxon>
    </lineage>
</organism>
<dbReference type="InterPro" id="IPR027417">
    <property type="entry name" value="P-loop_NTPase"/>
</dbReference>
<dbReference type="Gene3D" id="3.40.50.300">
    <property type="entry name" value="P-loop containing nucleotide triphosphate hydrolases"/>
    <property type="match status" value="1"/>
</dbReference>
<dbReference type="GO" id="GO:0005524">
    <property type="term" value="F:ATP binding"/>
    <property type="evidence" value="ECO:0007669"/>
    <property type="project" value="InterPro"/>
</dbReference>
<keyword evidence="1" id="KW-0175">Coiled coil</keyword>
<evidence type="ECO:0000313" key="3">
    <source>
        <dbReference type="EMBL" id="PKY49789.1"/>
    </source>
</evidence>
<evidence type="ECO:0000256" key="1">
    <source>
        <dbReference type="SAM" id="Coils"/>
    </source>
</evidence>
<comment type="caution">
    <text evidence="3">The sequence shown here is derived from an EMBL/GenBank/DDBJ whole genome shotgun (WGS) entry which is preliminary data.</text>
</comment>
<sequence>MSIYVMLHHDYAICIYVTPCNKQGRKIDNKNFSTKPKIKKTFFEKRKKKKMLLKNSLLRITYSRQTLVRPYSLQRKSFPISYYNTIHSRNLSIIGIIRTIIAPLSSFLSQSPQKATQELESQALSTYEKIKLPITHTFNKTPGFLGREKEILVINDLLSRDPKFLIVNGSESVGKTALLREILASNQYHVIYIDTRVSGFADVRSFTTEFATHLESFFNQIVSYYPNLKVFRDVSIAFKSLRLSGPESFEIRQDVQLNADFVASQTRNDLAKLLEKLRIGLLMYHEADLYEKKEKKEKKEEEENIDKIEHRIFDYDDARRKKIPIIVFDEAHKLRHLLNDKEALLMLFDALVVFTTQDRLCHVIHITSDSFYEKLLAKNNILHHTKSLIIGDLYQSEISKYFHGVLVPSIPQEIRGRILKMENDLHGIFGGKILHWKSFVQDYIVSRGKLTIESFEPFIRAKQQLTLLSKNLPPNDDLIPIDPIINICHYFIKMNKVPYYHLCKEFTQSVIDTLIKERILEYRLIDEIGDVSDKPEGRPFVIPSSCLMKHAMKSFVKKGNDDKNNYI</sequence>
<gene>
    <name evidence="3" type="ORF">RhiirA4_446031</name>
</gene>
<evidence type="ECO:0000313" key="4">
    <source>
        <dbReference type="Proteomes" id="UP000234323"/>
    </source>
</evidence>
<dbReference type="VEuPathDB" id="FungiDB:RhiirFUN_002503"/>
<dbReference type="PANTHER" id="PTHR37096:SF1">
    <property type="entry name" value="AAA+ ATPASE DOMAIN-CONTAINING PROTEIN"/>
    <property type="match status" value="1"/>
</dbReference>
<reference evidence="3 4" key="1">
    <citation type="submission" date="2015-10" db="EMBL/GenBank/DDBJ databases">
        <title>Genome analyses suggest a sexual origin of heterokaryosis in a supposedly ancient asexual fungus.</title>
        <authorList>
            <person name="Ropars J."/>
            <person name="Sedzielewska K."/>
            <person name="Noel J."/>
            <person name="Charron P."/>
            <person name="Farinelli L."/>
            <person name="Marton T."/>
            <person name="Kruger M."/>
            <person name="Pelin A."/>
            <person name="Brachmann A."/>
            <person name="Corradi N."/>
        </authorList>
    </citation>
    <scope>NUCLEOTIDE SEQUENCE [LARGE SCALE GENOMIC DNA]</scope>
    <source>
        <strain evidence="3 4">A4</strain>
    </source>
</reference>
<dbReference type="EMBL" id="LLXI01000784">
    <property type="protein sequence ID" value="PKY49789.1"/>
    <property type="molecule type" value="Genomic_DNA"/>
</dbReference>
<feature type="domain" description="AAA+ ATPase" evidence="2">
    <location>
        <begin position="161"/>
        <end position="388"/>
    </location>
</feature>
<feature type="coiled-coil region" evidence="1">
    <location>
        <begin position="291"/>
        <end position="318"/>
    </location>
</feature>
<dbReference type="VEuPathDB" id="FungiDB:FUN_002434"/>
<protein>
    <recommendedName>
        <fullName evidence="2">AAA+ ATPase domain-containing protein</fullName>
    </recommendedName>
</protein>
<dbReference type="Proteomes" id="UP000234323">
    <property type="component" value="Unassembled WGS sequence"/>
</dbReference>
<dbReference type="SMART" id="SM00382">
    <property type="entry name" value="AAA"/>
    <property type="match status" value="1"/>
</dbReference>
<proteinExistence type="predicted"/>
<dbReference type="InterPro" id="IPR011579">
    <property type="entry name" value="ATPase_dom"/>
</dbReference>
<dbReference type="InterPro" id="IPR003593">
    <property type="entry name" value="AAA+_ATPase"/>
</dbReference>
<keyword evidence="4" id="KW-1185">Reference proteome</keyword>